<dbReference type="InterPro" id="IPR029052">
    <property type="entry name" value="Metallo-depent_PP-like"/>
</dbReference>
<evidence type="ECO:0000259" key="4">
    <source>
        <dbReference type="Pfam" id="PF00149"/>
    </source>
</evidence>
<evidence type="ECO:0000256" key="3">
    <source>
        <dbReference type="SAM" id="SignalP"/>
    </source>
</evidence>
<feature type="compositionally biased region" description="Basic residues" evidence="2">
    <location>
        <begin position="437"/>
        <end position="451"/>
    </location>
</feature>
<accession>A0ABV1CXS7</accession>
<dbReference type="InterPro" id="IPR008963">
    <property type="entry name" value="Purple_acid_Pase-like_N"/>
</dbReference>
<dbReference type="RefSeq" id="WP_292108020.1">
    <property type="nucleotide sequence ID" value="NZ_JBBMEU010000029.1"/>
</dbReference>
<keyword evidence="1 3" id="KW-0732">Signal</keyword>
<evidence type="ECO:0000313" key="7">
    <source>
        <dbReference type="Proteomes" id="UP001433088"/>
    </source>
</evidence>
<dbReference type="SUPFAM" id="SSF49363">
    <property type="entry name" value="Purple acid phosphatase, N-terminal domain"/>
    <property type="match status" value="1"/>
</dbReference>
<feature type="chain" id="PRO_5046042685" evidence="3">
    <location>
        <begin position="26"/>
        <end position="451"/>
    </location>
</feature>
<proteinExistence type="predicted"/>
<evidence type="ECO:0000256" key="2">
    <source>
        <dbReference type="SAM" id="MobiDB-lite"/>
    </source>
</evidence>
<keyword evidence="6" id="KW-0378">Hydrolase</keyword>
<feature type="compositionally biased region" description="Basic and acidic residues" evidence="2">
    <location>
        <begin position="426"/>
        <end position="436"/>
    </location>
</feature>
<comment type="caution">
    <text evidence="6">The sequence shown here is derived from an EMBL/GenBank/DDBJ whole genome shotgun (WGS) entry which is preliminary data.</text>
</comment>
<dbReference type="Gene3D" id="2.60.40.380">
    <property type="entry name" value="Purple acid phosphatase-like, N-terminal"/>
    <property type="match status" value="1"/>
</dbReference>
<dbReference type="InterPro" id="IPR015914">
    <property type="entry name" value="PAPs_N"/>
</dbReference>
<protein>
    <submittedName>
        <fullName evidence="6">Metallophosphoesterase family protein</fullName>
        <ecNumber evidence="6">3.1.-.-</ecNumber>
    </submittedName>
</protein>
<dbReference type="InterPro" id="IPR003961">
    <property type="entry name" value="FN3_dom"/>
</dbReference>
<dbReference type="GO" id="GO:0016787">
    <property type="term" value="F:hydrolase activity"/>
    <property type="evidence" value="ECO:0007669"/>
    <property type="project" value="UniProtKB-KW"/>
</dbReference>
<evidence type="ECO:0000313" key="6">
    <source>
        <dbReference type="EMBL" id="MEQ2422311.1"/>
    </source>
</evidence>
<dbReference type="Pfam" id="PF16656">
    <property type="entry name" value="Pur_ac_phosph_N"/>
    <property type="match status" value="1"/>
</dbReference>
<feature type="signal peptide" evidence="3">
    <location>
        <begin position="1"/>
        <end position="25"/>
    </location>
</feature>
<dbReference type="InterPro" id="IPR004843">
    <property type="entry name" value="Calcineurin-like_PHP"/>
</dbReference>
<dbReference type="PANTHER" id="PTHR45867:SF3">
    <property type="entry name" value="ACID PHOSPHATASE TYPE 7"/>
    <property type="match status" value="1"/>
</dbReference>
<dbReference type="SUPFAM" id="SSF56300">
    <property type="entry name" value="Metallo-dependent phosphatases"/>
    <property type="match status" value="1"/>
</dbReference>
<sequence length="451" mass="51369">MKYRKRHLLAALLSAFTLFSGQAMAMSVDNLMQVVAKDSAIGKTISWQYDSDRSDYSVEYRHKDQGDVQLAYVTEGKRPPIYDADNPAPYTYGAYMQKLTPATEYEYRIVNADGATDWITFSTTKEDLNKYKVLVFGDSQSTDYSVWGQTAQIAWQQNDDAAFFINMGDITDNGQAYFQWRDWFENADVLTSHIPFAPVLGNHEAYSMDWKFAEPYTYKALFAVPYGGPKDQNRLAYSFDYGDVHYVSLNTDYEELNGWRPTMMEDEAAWLDKDLAAAKKAGKRLVVLMHRPPWDSPYNGTLDVNGKYFMPLFDKYDVPLVFTAHEHCYERTVPIKNDQAATEGTVYIATGRSGTESWDGSVKKPTDVVYYNPTDMPMYLTLQVEPDEFRVSAMKNDGTLIDTVSIPAKHQEAEVSKNADNTVKAPETKTKKDKQSAKQHAKKSVNKHKRK</sequence>
<organism evidence="6 7">
    <name type="scientific">Megasphaera intestinihominis</name>
    <dbReference type="NCBI Taxonomy" id="3133159"/>
    <lineage>
        <taxon>Bacteria</taxon>
        <taxon>Bacillati</taxon>
        <taxon>Bacillota</taxon>
        <taxon>Negativicutes</taxon>
        <taxon>Veillonellales</taxon>
        <taxon>Veillonellaceae</taxon>
        <taxon>Megasphaera</taxon>
    </lineage>
</organism>
<name>A0ABV1CXS7_9FIRM</name>
<dbReference type="Proteomes" id="UP001433088">
    <property type="component" value="Unassembled WGS sequence"/>
</dbReference>
<dbReference type="CDD" id="cd00063">
    <property type="entry name" value="FN3"/>
    <property type="match status" value="1"/>
</dbReference>
<evidence type="ECO:0000259" key="5">
    <source>
        <dbReference type="Pfam" id="PF16656"/>
    </source>
</evidence>
<dbReference type="EMBL" id="JBBMEU010000029">
    <property type="protein sequence ID" value="MEQ2422311.1"/>
    <property type="molecule type" value="Genomic_DNA"/>
</dbReference>
<feature type="region of interest" description="Disordered" evidence="2">
    <location>
        <begin position="410"/>
        <end position="451"/>
    </location>
</feature>
<feature type="domain" description="Purple acid phosphatase N-terminal" evidence="5">
    <location>
        <begin position="44"/>
        <end position="123"/>
    </location>
</feature>
<dbReference type="PANTHER" id="PTHR45867">
    <property type="entry name" value="PURPLE ACID PHOSPHATASE"/>
    <property type="match status" value="1"/>
</dbReference>
<reference evidence="6 7" key="1">
    <citation type="submission" date="2024-03" db="EMBL/GenBank/DDBJ databases">
        <title>Human intestinal bacterial collection.</title>
        <authorList>
            <person name="Pauvert C."/>
            <person name="Hitch T.C.A."/>
            <person name="Clavel T."/>
        </authorList>
    </citation>
    <scope>NUCLEOTIDE SEQUENCE [LARGE SCALE GENOMIC DNA]</scope>
    <source>
        <strain evidence="6 7">CLA-AA-H81</strain>
    </source>
</reference>
<gene>
    <name evidence="6" type="ORF">WMO23_06140</name>
</gene>
<keyword evidence="7" id="KW-1185">Reference proteome</keyword>
<dbReference type="Gene3D" id="3.60.21.10">
    <property type="match status" value="1"/>
</dbReference>
<evidence type="ECO:0000256" key="1">
    <source>
        <dbReference type="ARBA" id="ARBA00022729"/>
    </source>
</evidence>
<dbReference type="Pfam" id="PF00149">
    <property type="entry name" value="Metallophos"/>
    <property type="match status" value="1"/>
</dbReference>
<feature type="domain" description="Calcineurin-like phosphoesterase" evidence="4">
    <location>
        <begin position="132"/>
        <end position="329"/>
    </location>
</feature>
<dbReference type="EC" id="3.1.-.-" evidence="6"/>